<name>A0ACC1YRX7_MELAZ</name>
<dbReference type="EMBL" id="CM051395">
    <property type="protein sequence ID" value="KAJ4726288.1"/>
    <property type="molecule type" value="Genomic_DNA"/>
</dbReference>
<keyword evidence="2" id="KW-1185">Reference proteome</keyword>
<accession>A0ACC1YRX7</accession>
<protein>
    <submittedName>
        <fullName evidence="1">F-box/FBD/LRR-repeat protein</fullName>
    </submittedName>
</protein>
<evidence type="ECO:0000313" key="2">
    <source>
        <dbReference type="Proteomes" id="UP001164539"/>
    </source>
</evidence>
<reference evidence="1 2" key="1">
    <citation type="journal article" date="2023" name="Science">
        <title>Complex scaffold remodeling in plant triterpene biosynthesis.</title>
        <authorList>
            <person name="De La Pena R."/>
            <person name="Hodgson H."/>
            <person name="Liu J.C."/>
            <person name="Stephenson M.J."/>
            <person name="Martin A.C."/>
            <person name="Owen C."/>
            <person name="Harkess A."/>
            <person name="Leebens-Mack J."/>
            <person name="Jimenez L.E."/>
            <person name="Osbourn A."/>
            <person name="Sattely E.S."/>
        </authorList>
    </citation>
    <scope>NUCLEOTIDE SEQUENCE [LARGE SCALE GENOMIC DNA]</scope>
    <source>
        <strain evidence="2">cv. JPN11</strain>
        <tissue evidence="1">Leaf</tissue>
    </source>
</reference>
<organism evidence="1 2">
    <name type="scientific">Melia azedarach</name>
    <name type="common">Chinaberry tree</name>
    <dbReference type="NCBI Taxonomy" id="155640"/>
    <lineage>
        <taxon>Eukaryota</taxon>
        <taxon>Viridiplantae</taxon>
        <taxon>Streptophyta</taxon>
        <taxon>Embryophyta</taxon>
        <taxon>Tracheophyta</taxon>
        <taxon>Spermatophyta</taxon>
        <taxon>Magnoliopsida</taxon>
        <taxon>eudicotyledons</taxon>
        <taxon>Gunneridae</taxon>
        <taxon>Pentapetalae</taxon>
        <taxon>rosids</taxon>
        <taxon>malvids</taxon>
        <taxon>Sapindales</taxon>
        <taxon>Meliaceae</taxon>
        <taxon>Melia</taxon>
    </lineage>
</organism>
<gene>
    <name evidence="1" type="ORF">OWV82_005025</name>
</gene>
<comment type="caution">
    <text evidence="1">The sequence shown here is derived from an EMBL/GenBank/DDBJ whole genome shotgun (WGS) entry which is preliminary data.</text>
</comment>
<evidence type="ECO:0000313" key="1">
    <source>
        <dbReference type="EMBL" id="KAJ4726288.1"/>
    </source>
</evidence>
<dbReference type="Proteomes" id="UP001164539">
    <property type="component" value="Chromosome 2"/>
</dbReference>
<sequence>MQFSPDQRTTKKFQSNEDEDEDVDVISNLPDEILHKILTFLPTKHAVATTALSRRWTNLWTTAFLPHLEFNDLTLLHTIRSNPNPTHEQTLFVNFVNNVLRLSNLAKVTTFTLTCLGSYGSSCINSWLRIACTNNITELDIYVNFDNGPIRLPAIVYISTSLVVLKLNANVKLDINSDQVCFPSLKILHIFVYNQEDDDWTGELYRRCPALEDLFLEGQVLDTYGKVQFHVCSSTLKRLKIEFSLLDRFCSFEYSFDYSFLVSAENLENLDVFDNFLAEYNVANLQVLDRANICIGHPSLPAKAVGFLYANRAFEFLEGISHVRFLSLSGCTIGALSYINEAKLEHPDEFADDSDDDQYGDVDRWQSYGILPTFNFLTNLELGFRNFRSWTVLPYILQCSPNLEFLALKKEIPDNDMCNRWPWKEPEPLPKCMLYCLKEIDVKGFEGKHYELTVVEFLLKNAQVLQRMAIYSPPLPLDEEMMLHKTIYEHPRGSETCQVKFFSNCLFQPYR</sequence>
<proteinExistence type="predicted"/>